<comment type="caution">
    <text evidence="2">The sequence shown here is derived from an EMBL/GenBank/DDBJ whole genome shotgun (WGS) entry which is preliminary data.</text>
</comment>
<keyword evidence="3" id="KW-1185">Reference proteome</keyword>
<reference evidence="2" key="1">
    <citation type="submission" date="2023-03" db="EMBL/GenBank/DDBJ databases">
        <authorList>
            <person name="Steffen K."/>
            <person name="Cardenas P."/>
        </authorList>
    </citation>
    <scope>NUCLEOTIDE SEQUENCE</scope>
</reference>
<organism evidence="2 3">
    <name type="scientific">Geodia barretti</name>
    <name type="common">Barrett's horny sponge</name>
    <dbReference type="NCBI Taxonomy" id="519541"/>
    <lineage>
        <taxon>Eukaryota</taxon>
        <taxon>Metazoa</taxon>
        <taxon>Porifera</taxon>
        <taxon>Demospongiae</taxon>
        <taxon>Heteroscleromorpha</taxon>
        <taxon>Tetractinellida</taxon>
        <taxon>Astrophorina</taxon>
        <taxon>Geodiidae</taxon>
        <taxon>Geodia</taxon>
    </lineage>
</organism>
<evidence type="ECO:0008006" key="4">
    <source>
        <dbReference type="Google" id="ProtNLM"/>
    </source>
</evidence>
<feature type="non-terminal residue" evidence="2">
    <location>
        <position position="1"/>
    </location>
</feature>
<evidence type="ECO:0000313" key="2">
    <source>
        <dbReference type="EMBL" id="CAI8052654.1"/>
    </source>
</evidence>
<dbReference type="Gene3D" id="3.30.1520.10">
    <property type="entry name" value="Phox-like domain"/>
    <property type="match status" value="1"/>
</dbReference>
<dbReference type="InterPro" id="IPR036871">
    <property type="entry name" value="PX_dom_sf"/>
</dbReference>
<protein>
    <recommendedName>
        <fullName evidence="4">PX domain-containing protein</fullName>
    </recommendedName>
</protein>
<feature type="compositionally biased region" description="Polar residues" evidence="1">
    <location>
        <begin position="394"/>
        <end position="404"/>
    </location>
</feature>
<feature type="region of interest" description="Disordered" evidence="1">
    <location>
        <begin position="333"/>
        <end position="353"/>
    </location>
</feature>
<gene>
    <name evidence="2" type="ORF">GBAR_LOCUS28792</name>
</gene>
<dbReference type="AlphaFoldDB" id="A0AA35TRW7"/>
<dbReference type="SUPFAM" id="SSF64268">
    <property type="entry name" value="PX domain"/>
    <property type="match status" value="1"/>
</dbReference>
<accession>A0AA35TRW7</accession>
<sequence>MSVAQQLKDLRSDVRTLLDYAQALKAENERLRGAFRGSFVFLRNKEQEKVFRAVTEVGAAFPKLKTVPDISLTHSKATSHHLPNASEGFTEEAAGLLNGENEAGREVGNDEAHNEGSILKPQLFTTSDLADVLLEHNKLLGRLRQYTISSSNTSIPTSSSPNIGEHDLTGAGVVGFREQQNMNDFAVHVSWSNGSSFEIYRNYLDFFTLQARLRELGVQKTRTPELPLSDHLLAVLGQLSSTESLYHRYKLVDSFCKALLAGVKGKEVGDVGRTSVLIFFVPRLRDIQIETTRLDSSYSFEAEGESDLDSEDCLGFLSSVALAHDQKWYNTHSADRLDAPETDQPEKPRARKADLRFTKPSLAHPVLTHMHSAPTTHPVAVPHRDQTPKLPILKTSSSLDSEPTTVRVGSDGGEVWPADFRHRSSNILSGGEGALTRVKALCVKSGNMDWGVRETSAGHANQKNSAEDGREQNTSTDGGEELSMSNSLIYPHWSLNLISTQNFLSVF</sequence>
<proteinExistence type="predicted"/>
<evidence type="ECO:0000256" key="1">
    <source>
        <dbReference type="SAM" id="MobiDB-lite"/>
    </source>
</evidence>
<feature type="compositionally biased region" description="Polar residues" evidence="1">
    <location>
        <begin position="472"/>
        <end position="482"/>
    </location>
</feature>
<dbReference type="Proteomes" id="UP001174909">
    <property type="component" value="Unassembled WGS sequence"/>
</dbReference>
<feature type="region of interest" description="Disordered" evidence="1">
    <location>
        <begin position="457"/>
        <end position="482"/>
    </location>
</feature>
<dbReference type="GO" id="GO:0035091">
    <property type="term" value="F:phosphatidylinositol binding"/>
    <property type="evidence" value="ECO:0007669"/>
    <property type="project" value="InterPro"/>
</dbReference>
<evidence type="ECO:0000313" key="3">
    <source>
        <dbReference type="Proteomes" id="UP001174909"/>
    </source>
</evidence>
<dbReference type="EMBL" id="CASHTH010004028">
    <property type="protein sequence ID" value="CAI8052654.1"/>
    <property type="molecule type" value="Genomic_DNA"/>
</dbReference>
<name>A0AA35TRW7_GEOBA</name>
<feature type="region of interest" description="Disordered" evidence="1">
    <location>
        <begin position="393"/>
        <end position="412"/>
    </location>
</feature>